<dbReference type="Proteomes" id="UP000005408">
    <property type="component" value="Unassembled WGS sequence"/>
</dbReference>
<evidence type="ECO:0000313" key="1">
    <source>
        <dbReference type="EnsemblMetazoa" id="G8215.1:cds"/>
    </source>
</evidence>
<organism evidence="1 2">
    <name type="scientific">Magallana gigas</name>
    <name type="common">Pacific oyster</name>
    <name type="synonym">Crassostrea gigas</name>
    <dbReference type="NCBI Taxonomy" id="29159"/>
    <lineage>
        <taxon>Eukaryota</taxon>
        <taxon>Metazoa</taxon>
        <taxon>Spiralia</taxon>
        <taxon>Lophotrochozoa</taxon>
        <taxon>Mollusca</taxon>
        <taxon>Bivalvia</taxon>
        <taxon>Autobranchia</taxon>
        <taxon>Pteriomorphia</taxon>
        <taxon>Ostreida</taxon>
        <taxon>Ostreoidea</taxon>
        <taxon>Ostreidae</taxon>
        <taxon>Magallana</taxon>
    </lineage>
</organism>
<name>A0A8W8NU91_MAGGI</name>
<dbReference type="EnsemblMetazoa" id="G8215.1">
    <property type="protein sequence ID" value="G8215.1:cds"/>
    <property type="gene ID" value="G8215"/>
</dbReference>
<dbReference type="AlphaFoldDB" id="A0A8W8NU91"/>
<sequence>MQQNADLQFPERIRGTNMRRLMATLCQVGYFKNKRLEEISLEELVEEPSEPNDTVDVDRFLNIDESERQEEEVFFPNLLEEEEEEIPVKTMKKKKVSFTRRKWTVAEEEEIKKRFAGFLARDKCPGQKDVEKVMTQSKKYGGLLHARPRDNIKKKVSCMLVKARKNNNNL</sequence>
<protein>
    <submittedName>
        <fullName evidence="1">Uncharacterized protein</fullName>
    </submittedName>
</protein>
<keyword evidence="2" id="KW-1185">Reference proteome</keyword>
<reference evidence="1" key="1">
    <citation type="submission" date="2022-08" db="UniProtKB">
        <authorList>
            <consortium name="EnsemblMetazoa"/>
        </authorList>
    </citation>
    <scope>IDENTIFICATION</scope>
    <source>
        <strain evidence="1">05x7-T-G4-1.051#20</strain>
    </source>
</reference>
<accession>A0A8W8NU91</accession>
<evidence type="ECO:0000313" key="2">
    <source>
        <dbReference type="Proteomes" id="UP000005408"/>
    </source>
</evidence>
<proteinExistence type="predicted"/>